<feature type="transmembrane region" description="Helical" evidence="1">
    <location>
        <begin position="51"/>
        <end position="70"/>
    </location>
</feature>
<dbReference type="Proteomes" id="UP001595455">
    <property type="component" value="Unassembled WGS sequence"/>
</dbReference>
<protein>
    <submittedName>
        <fullName evidence="3">Uncharacterized protein</fullName>
    </submittedName>
</protein>
<keyword evidence="1" id="KW-0812">Transmembrane</keyword>
<evidence type="ECO:0000313" key="5">
    <source>
        <dbReference type="Proteomes" id="UP001595455"/>
    </source>
</evidence>
<reference evidence="2" key="4">
    <citation type="submission" date="2024-09" db="EMBL/GenBank/DDBJ databases">
        <authorList>
            <person name="Sun Q."/>
            <person name="Mori K."/>
        </authorList>
    </citation>
    <scope>NUCLEOTIDE SEQUENCE</scope>
    <source>
        <strain evidence="2">KCTC 62575</strain>
    </source>
</reference>
<evidence type="ECO:0000313" key="3">
    <source>
        <dbReference type="EMBL" id="RFC82515.1"/>
    </source>
</evidence>
<reference evidence="3 4" key="2">
    <citation type="submission" date="2018-08" db="EMBL/GenBank/DDBJ databases">
        <title>The draft genome of Acinetobacter sichuanensis strain WCHAc060041.</title>
        <authorList>
            <person name="Qin J."/>
            <person name="Feng Y."/>
            <person name="Zong Z."/>
        </authorList>
    </citation>
    <scope>NUCLEOTIDE SEQUENCE [LARGE SCALE GENOMIC DNA]</scope>
    <source>
        <strain evidence="3 4">WCHAc060041</strain>
    </source>
</reference>
<keyword evidence="1" id="KW-0472">Membrane</keyword>
<gene>
    <name evidence="2" type="ORF">ACFODO_16610</name>
    <name evidence="3" type="ORF">C9E89_016085</name>
</gene>
<evidence type="ECO:0000313" key="2">
    <source>
        <dbReference type="EMBL" id="MFC2996848.1"/>
    </source>
</evidence>
<evidence type="ECO:0000256" key="1">
    <source>
        <dbReference type="SAM" id="Phobius"/>
    </source>
</evidence>
<proteinExistence type="predicted"/>
<accession>A0A371YM12</accession>
<comment type="caution">
    <text evidence="3">The sequence shown here is derived from an EMBL/GenBank/DDBJ whole genome shotgun (WGS) entry which is preliminary data.</text>
</comment>
<dbReference type="EMBL" id="JBHRSF010000093">
    <property type="protein sequence ID" value="MFC2996848.1"/>
    <property type="molecule type" value="Genomic_DNA"/>
</dbReference>
<name>A0A371YM12_9GAMM</name>
<dbReference type="OrthoDB" id="8911335at2"/>
<dbReference type="RefSeq" id="WP_107009356.1">
    <property type="nucleotide sequence ID" value="NZ_JAVIDQ010000006.1"/>
</dbReference>
<organism evidence="3 4">
    <name type="scientific">Acinetobacter sichuanensis</name>
    <dbReference type="NCBI Taxonomy" id="2136183"/>
    <lineage>
        <taxon>Bacteria</taxon>
        <taxon>Pseudomonadati</taxon>
        <taxon>Pseudomonadota</taxon>
        <taxon>Gammaproteobacteria</taxon>
        <taxon>Moraxellales</taxon>
        <taxon>Moraxellaceae</taxon>
        <taxon>Acinetobacter</taxon>
    </lineage>
</organism>
<dbReference type="AlphaFoldDB" id="A0A371YM12"/>
<feature type="transmembrane region" description="Helical" evidence="1">
    <location>
        <begin position="18"/>
        <end position="39"/>
    </location>
</feature>
<keyword evidence="5" id="KW-1185">Reference proteome</keyword>
<sequence length="96" mass="10804">MKNKIEKTIQPDWWSKSFAGAIFGLSLAIALGNLIVVIGKHFIAMDLLVQLAMWSIPWLWMPLLFISFLFHTGKAAIFYMAAANLLAYACLFLLRG</sequence>
<dbReference type="EMBL" id="PYIX02000032">
    <property type="protein sequence ID" value="RFC82515.1"/>
    <property type="molecule type" value="Genomic_DNA"/>
</dbReference>
<dbReference type="Proteomes" id="UP000240957">
    <property type="component" value="Unassembled WGS sequence"/>
</dbReference>
<reference evidence="5" key="3">
    <citation type="journal article" date="2019" name="Int. J. Syst. Evol. Microbiol.">
        <title>The Global Catalogue of Microorganisms (GCM) 10K type strain sequencing project: providing services to taxonomists for standard genome sequencing and annotation.</title>
        <authorList>
            <consortium name="The Broad Institute Genomics Platform"/>
            <consortium name="The Broad Institute Genome Sequencing Center for Infectious Disease"/>
            <person name="Wu L."/>
            <person name="Ma J."/>
        </authorList>
    </citation>
    <scope>NUCLEOTIDE SEQUENCE [LARGE SCALE GENOMIC DNA]</scope>
    <source>
        <strain evidence="5">KCTC 62575</strain>
    </source>
</reference>
<evidence type="ECO:0000313" key="4">
    <source>
        <dbReference type="Proteomes" id="UP000240957"/>
    </source>
</evidence>
<keyword evidence="1" id="KW-1133">Transmembrane helix</keyword>
<feature type="transmembrane region" description="Helical" evidence="1">
    <location>
        <begin position="76"/>
        <end position="94"/>
    </location>
</feature>
<reference evidence="2" key="1">
    <citation type="journal article" date="2014" name="Int. J. Syst. Evol. Microbiol.">
        <title>Complete genome of a new Firmicutes species belonging to the dominant human colonic microbiota ('Ruminococcus bicirculans') reveals two chromosomes and a selective capacity to utilize plant glucans.</title>
        <authorList>
            <consortium name="NISC Comparative Sequencing Program"/>
            <person name="Wegmann U."/>
            <person name="Louis P."/>
            <person name="Goesmann A."/>
            <person name="Henrissat B."/>
            <person name="Duncan S.H."/>
            <person name="Flint H.J."/>
        </authorList>
    </citation>
    <scope>NUCLEOTIDE SEQUENCE</scope>
    <source>
        <strain evidence="2">KCTC 62575</strain>
    </source>
</reference>